<evidence type="ECO:0000313" key="3">
    <source>
        <dbReference type="Proteomes" id="UP001597459"/>
    </source>
</evidence>
<dbReference type="EMBL" id="JBHULX010000039">
    <property type="protein sequence ID" value="MFD2593025.1"/>
    <property type="molecule type" value="Genomic_DNA"/>
</dbReference>
<keyword evidence="1" id="KW-1133">Transmembrane helix</keyword>
<organism evidence="2 3">
    <name type="scientific">Aquimarina hainanensis</name>
    <dbReference type="NCBI Taxonomy" id="1578017"/>
    <lineage>
        <taxon>Bacteria</taxon>
        <taxon>Pseudomonadati</taxon>
        <taxon>Bacteroidota</taxon>
        <taxon>Flavobacteriia</taxon>
        <taxon>Flavobacteriales</taxon>
        <taxon>Flavobacteriaceae</taxon>
        <taxon>Aquimarina</taxon>
    </lineage>
</organism>
<feature type="transmembrane region" description="Helical" evidence="1">
    <location>
        <begin position="122"/>
        <end position="139"/>
    </location>
</feature>
<proteinExistence type="predicted"/>
<feature type="transmembrane region" description="Helical" evidence="1">
    <location>
        <begin position="90"/>
        <end position="110"/>
    </location>
</feature>
<gene>
    <name evidence="2" type="ORF">ACFSTE_19465</name>
</gene>
<evidence type="ECO:0000256" key="1">
    <source>
        <dbReference type="SAM" id="Phobius"/>
    </source>
</evidence>
<feature type="transmembrane region" description="Helical" evidence="1">
    <location>
        <begin position="21"/>
        <end position="42"/>
    </location>
</feature>
<keyword evidence="3" id="KW-1185">Reference proteome</keyword>
<keyword evidence="1" id="KW-0812">Transmembrane</keyword>
<dbReference type="RefSeq" id="WP_176030004.1">
    <property type="nucleotide sequence ID" value="NZ_JBHSJV010000001.1"/>
</dbReference>
<name>A0ABW5NF27_9FLAO</name>
<keyword evidence="1" id="KW-0472">Membrane</keyword>
<sequence length="169" mass="20302">MTTQSTNHNSSKKAKSKYLDTSSTIAIIIAFIPFLFYISDIFPEGKIWETSFFTYQSKYYESVHVFIWVLMGKFIPLILLTLWYFTCKHWWHKVILIPIILYSFQIISIITDDLELNKTDEIYYLLPCLVFILCVTYTIRVKIFDKIHNIDLTELNYIDKSKWWQRNKN</sequence>
<evidence type="ECO:0000313" key="2">
    <source>
        <dbReference type="EMBL" id="MFD2593025.1"/>
    </source>
</evidence>
<feature type="transmembrane region" description="Helical" evidence="1">
    <location>
        <begin position="62"/>
        <end position="83"/>
    </location>
</feature>
<dbReference type="Proteomes" id="UP001597459">
    <property type="component" value="Unassembled WGS sequence"/>
</dbReference>
<accession>A0ABW5NF27</accession>
<comment type="caution">
    <text evidence="2">The sequence shown here is derived from an EMBL/GenBank/DDBJ whole genome shotgun (WGS) entry which is preliminary data.</text>
</comment>
<reference evidence="3" key="1">
    <citation type="journal article" date="2019" name="Int. J. Syst. Evol. Microbiol.">
        <title>The Global Catalogue of Microorganisms (GCM) 10K type strain sequencing project: providing services to taxonomists for standard genome sequencing and annotation.</title>
        <authorList>
            <consortium name="The Broad Institute Genomics Platform"/>
            <consortium name="The Broad Institute Genome Sequencing Center for Infectious Disease"/>
            <person name="Wu L."/>
            <person name="Ma J."/>
        </authorList>
    </citation>
    <scope>NUCLEOTIDE SEQUENCE [LARGE SCALE GENOMIC DNA]</scope>
    <source>
        <strain evidence="3">KCTC 42423</strain>
    </source>
</reference>
<protein>
    <submittedName>
        <fullName evidence="2">Uncharacterized protein</fullName>
    </submittedName>
</protein>